<feature type="compositionally biased region" description="Polar residues" evidence="1">
    <location>
        <begin position="808"/>
        <end position="821"/>
    </location>
</feature>
<feature type="compositionally biased region" description="Polar residues" evidence="1">
    <location>
        <begin position="634"/>
        <end position="643"/>
    </location>
</feature>
<feature type="compositionally biased region" description="Low complexity" evidence="1">
    <location>
        <begin position="57"/>
        <end position="67"/>
    </location>
</feature>
<reference evidence="3" key="2">
    <citation type="submission" date="2019-10" db="EMBL/GenBank/DDBJ databases">
        <authorList>
            <consortium name="NCBI Genome Project"/>
        </authorList>
    </citation>
    <scope>NUCLEOTIDE SEQUENCE</scope>
    <source>
        <strain evidence="3">NI907</strain>
    </source>
</reference>
<proteinExistence type="predicted"/>
<feature type="region of interest" description="Disordered" evidence="1">
    <location>
        <begin position="50"/>
        <end position="106"/>
    </location>
</feature>
<dbReference type="GeneID" id="41958069"/>
<keyword evidence="2" id="KW-1185">Reference proteome</keyword>
<feature type="region of interest" description="Disordered" evidence="1">
    <location>
        <begin position="617"/>
        <end position="658"/>
    </location>
</feature>
<feature type="compositionally biased region" description="Polar residues" evidence="1">
    <location>
        <begin position="788"/>
        <end position="799"/>
    </location>
</feature>
<name>A0A6P8BEA6_PYRGI</name>
<feature type="compositionally biased region" description="Basic and acidic residues" evidence="1">
    <location>
        <begin position="618"/>
        <end position="629"/>
    </location>
</feature>
<dbReference type="AlphaFoldDB" id="A0A6P8BEA6"/>
<gene>
    <name evidence="3" type="ORF">PgNI_03104</name>
</gene>
<sequence>MRKQFSFQELTNVGRVSEHRNINRLLMEHNYDSDGNLIAWPLKTQIQRRNEFPIPPSTGGKSPGSTSVQPSDIQAAFAGYSDDDDDYSESSYSEGQGHTRAHRMRFPPHKLPRSKIYVPGGSSRHAIHVDPLSSEDRIINMCLSVSDDLEHELEEFSKLRRLGRFTDAFQLFDQRAGHFLHNRYIRVQYGQCLLEAGELGRLAQLAKEWEPKRYSSSIDALDVIWMFLAWEVEAVTPQLSETKSFLEAGLCMIRKHWPGLDSTEMALLGCLCKRNAIYPSGFLASDDWIDLCEHLVEEGMIWEFRDFAQWLIETRDDGDLVEHMCQRWLADDGRPENQDDSTLLAVLDILAKLSLTKMKKKKGDTKAETCFQLAQQFSLELIARDETYAKSQPYLRWIMANVIKEDPEGSHSRDKITINETDTAGFLAISNAVFPSYFPPIFAPAEDEMAEWAPKSRGATWGLTETVRTVLRAAENLGDHRFRAGCLIELMYRGAESPGAVSDALIDHWTVTGNATEKKRMHLFRYMLANTDSARERLRLDILADGPFHESPALQLKQYRTLRALSSSVNDKSRYARLIEVELDSYDAWEEMLGSLSMAFPDDDNPETLHEIQAFSREPSHDQGDDVVARHQGGNRQQQLQLDTNKDAGRAASSVTRDYEEDVSTIQVLRKNLREEANFMRLARENLQLQKERMTLALRQSEVPKPEGGAANETTALTVPNHNHPGQEALLLTEPSMTGRERVGTGTPASYITTKKSEALCHGPEVDESFAHIGSGEGDDGKIRDHGSMSTAESEQSQAEVREKQKSQKSASHQVEVQSVSDLEDDTMGSRDVNDGKLIKEMDLLRKDNASLIETLKLRDATLKSTEESLSAAKAQNLRYREERNAALTAMEGKLGGGASDPLEDFIKQNERAKEENARVGQPSFLQSRRPAEYSANIADSSSANERRREYAPLS</sequence>
<dbReference type="Proteomes" id="UP000515153">
    <property type="component" value="Unplaced"/>
</dbReference>
<evidence type="ECO:0000256" key="1">
    <source>
        <dbReference type="SAM" id="MobiDB-lite"/>
    </source>
</evidence>
<feature type="region of interest" description="Disordered" evidence="1">
    <location>
        <begin position="768"/>
        <end position="834"/>
    </location>
</feature>
<feature type="compositionally biased region" description="Basic and acidic residues" evidence="1">
    <location>
        <begin position="905"/>
        <end position="918"/>
    </location>
</feature>
<feature type="compositionally biased region" description="Basic and acidic residues" evidence="1">
    <location>
        <begin position="945"/>
        <end position="955"/>
    </location>
</feature>
<protein>
    <submittedName>
        <fullName evidence="3">Uncharacterized protein</fullName>
    </submittedName>
</protein>
<dbReference type="RefSeq" id="XP_030985441.1">
    <property type="nucleotide sequence ID" value="XM_031123158.1"/>
</dbReference>
<dbReference type="KEGG" id="pgri:PgNI_03104"/>
<evidence type="ECO:0000313" key="2">
    <source>
        <dbReference type="Proteomes" id="UP000515153"/>
    </source>
</evidence>
<reference evidence="3" key="3">
    <citation type="submission" date="2025-08" db="UniProtKB">
        <authorList>
            <consortium name="RefSeq"/>
        </authorList>
    </citation>
    <scope>IDENTIFICATION</scope>
    <source>
        <strain evidence="3">NI907</strain>
    </source>
</reference>
<reference evidence="3" key="1">
    <citation type="journal article" date="2019" name="Mol. Biol. Evol.">
        <title>Blast fungal genomes show frequent chromosomal changes, gene gains and losses, and effector gene turnover.</title>
        <authorList>
            <person name="Gomez Luciano L.B."/>
            <person name="Jason Tsai I."/>
            <person name="Chuma I."/>
            <person name="Tosa Y."/>
            <person name="Chen Y.H."/>
            <person name="Li J.Y."/>
            <person name="Li M.Y."/>
            <person name="Jade Lu M.Y."/>
            <person name="Nakayashiki H."/>
            <person name="Li W.H."/>
        </authorList>
    </citation>
    <scope>NUCLEOTIDE SEQUENCE</scope>
    <source>
        <strain evidence="3">NI907</strain>
    </source>
</reference>
<feature type="region of interest" description="Disordered" evidence="1">
    <location>
        <begin position="893"/>
        <end position="955"/>
    </location>
</feature>
<accession>A0A6P8BEA6</accession>
<evidence type="ECO:0000313" key="3">
    <source>
        <dbReference type="RefSeq" id="XP_030985441.1"/>
    </source>
</evidence>
<organism evidence="2 3">
    <name type="scientific">Pyricularia grisea</name>
    <name type="common">Crabgrass-specific blast fungus</name>
    <name type="synonym">Magnaporthe grisea</name>
    <dbReference type="NCBI Taxonomy" id="148305"/>
    <lineage>
        <taxon>Eukaryota</taxon>
        <taxon>Fungi</taxon>
        <taxon>Dikarya</taxon>
        <taxon>Ascomycota</taxon>
        <taxon>Pezizomycotina</taxon>
        <taxon>Sordariomycetes</taxon>
        <taxon>Sordariomycetidae</taxon>
        <taxon>Magnaporthales</taxon>
        <taxon>Pyriculariaceae</taxon>
        <taxon>Pyricularia</taxon>
    </lineage>
</organism>